<evidence type="ECO:0000313" key="1">
    <source>
        <dbReference type="EMBL" id="GBP31079.1"/>
    </source>
</evidence>
<dbReference type="AlphaFoldDB" id="A0A4C1UXS4"/>
<protein>
    <submittedName>
        <fullName evidence="1">Uncharacterized protein</fullName>
    </submittedName>
</protein>
<dbReference type="EMBL" id="BGZK01000241">
    <property type="protein sequence ID" value="GBP31079.1"/>
    <property type="molecule type" value="Genomic_DNA"/>
</dbReference>
<name>A0A4C1UXS4_EUMVA</name>
<evidence type="ECO:0000313" key="2">
    <source>
        <dbReference type="Proteomes" id="UP000299102"/>
    </source>
</evidence>
<sequence length="97" mass="10880">MALISNAMVVVHEPWKEGDFELLKMLPGRAYPQGSYNNTPQWLSMYWLLHQHCLLVGLLNVCGRVSGSGILISSLDTISFKAEQVVMLLLALQFSCR</sequence>
<dbReference type="Proteomes" id="UP000299102">
    <property type="component" value="Unassembled WGS sequence"/>
</dbReference>
<accession>A0A4C1UXS4</accession>
<reference evidence="1 2" key="1">
    <citation type="journal article" date="2019" name="Commun. Biol.">
        <title>The bagworm genome reveals a unique fibroin gene that provides high tensile strength.</title>
        <authorList>
            <person name="Kono N."/>
            <person name="Nakamura H."/>
            <person name="Ohtoshi R."/>
            <person name="Tomita M."/>
            <person name="Numata K."/>
            <person name="Arakawa K."/>
        </authorList>
    </citation>
    <scope>NUCLEOTIDE SEQUENCE [LARGE SCALE GENOMIC DNA]</scope>
</reference>
<gene>
    <name evidence="1" type="ORF">EVAR_77374_1</name>
</gene>
<organism evidence="1 2">
    <name type="scientific">Eumeta variegata</name>
    <name type="common">Bagworm moth</name>
    <name type="synonym">Eumeta japonica</name>
    <dbReference type="NCBI Taxonomy" id="151549"/>
    <lineage>
        <taxon>Eukaryota</taxon>
        <taxon>Metazoa</taxon>
        <taxon>Ecdysozoa</taxon>
        <taxon>Arthropoda</taxon>
        <taxon>Hexapoda</taxon>
        <taxon>Insecta</taxon>
        <taxon>Pterygota</taxon>
        <taxon>Neoptera</taxon>
        <taxon>Endopterygota</taxon>
        <taxon>Lepidoptera</taxon>
        <taxon>Glossata</taxon>
        <taxon>Ditrysia</taxon>
        <taxon>Tineoidea</taxon>
        <taxon>Psychidae</taxon>
        <taxon>Oiketicinae</taxon>
        <taxon>Eumeta</taxon>
    </lineage>
</organism>
<comment type="caution">
    <text evidence="1">The sequence shown here is derived from an EMBL/GenBank/DDBJ whole genome shotgun (WGS) entry which is preliminary data.</text>
</comment>
<proteinExistence type="predicted"/>
<keyword evidence="2" id="KW-1185">Reference proteome</keyword>